<dbReference type="InterPro" id="IPR018376">
    <property type="entry name" value="Enoyl-CoA_hyd/isom_CS"/>
</dbReference>
<evidence type="ECO:0000313" key="4">
    <source>
        <dbReference type="Proteomes" id="UP000528457"/>
    </source>
</evidence>
<dbReference type="PROSITE" id="PS00166">
    <property type="entry name" value="ENOYL_COA_HYDRATASE"/>
    <property type="match status" value="1"/>
</dbReference>
<dbReference type="PANTHER" id="PTHR11941">
    <property type="entry name" value="ENOYL-COA HYDRATASE-RELATED"/>
    <property type="match status" value="1"/>
</dbReference>
<accession>A0A7X0MW25</accession>
<dbReference type="InterPro" id="IPR001753">
    <property type="entry name" value="Enoyl-CoA_hydra/iso"/>
</dbReference>
<comment type="similarity">
    <text evidence="1 2">Belongs to the enoyl-CoA hydratase/isomerase family.</text>
</comment>
<dbReference type="CDD" id="cd06558">
    <property type="entry name" value="crotonase-like"/>
    <property type="match status" value="1"/>
</dbReference>
<organism evidence="3 4">
    <name type="scientific">Pseudoteredinibacter isoporae</name>
    <dbReference type="NCBI Taxonomy" id="570281"/>
    <lineage>
        <taxon>Bacteria</taxon>
        <taxon>Pseudomonadati</taxon>
        <taxon>Pseudomonadota</taxon>
        <taxon>Gammaproteobacteria</taxon>
        <taxon>Cellvibrionales</taxon>
        <taxon>Cellvibrionaceae</taxon>
        <taxon>Pseudoteredinibacter</taxon>
    </lineage>
</organism>
<dbReference type="SUPFAM" id="SSF52096">
    <property type="entry name" value="ClpP/crotonase"/>
    <property type="match status" value="1"/>
</dbReference>
<dbReference type="InterPro" id="IPR029045">
    <property type="entry name" value="ClpP/crotonase-like_dom_sf"/>
</dbReference>
<evidence type="ECO:0000313" key="3">
    <source>
        <dbReference type="EMBL" id="MBB6521745.1"/>
    </source>
</evidence>
<gene>
    <name evidence="3" type="ORF">HNR48_002030</name>
</gene>
<evidence type="ECO:0000256" key="2">
    <source>
        <dbReference type="RuleBase" id="RU003707"/>
    </source>
</evidence>
<dbReference type="Gene3D" id="3.90.226.10">
    <property type="entry name" value="2-enoyl-CoA Hydratase, Chain A, domain 1"/>
    <property type="match status" value="1"/>
</dbReference>
<comment type="caution">
    <text evidence="3">The sequence shown here is derived from an EMBL/GenBank/DDBJ whole genome shotgun (WGS) entry which is preliminary data.</text>
</comment>
<dbReference type="Pfam" id="PF00378">
    <property type="entry name" value="ECH_1"/>
    <property type="match status" value="1"/>
</dbReference>
<sequence>MNTTTFESRGEIGLIRIDHTPRNSVTLDSAEQFLTAITQAMNSSCKAVVITGTDDSFCAGMNLKEVPNYTPEQQCRLLELANKNICTLYSSPKPVIAAVNGHAVGAGLTIALACDYRIAADGDHFAYGLTEARAGIPFPACPAVAVRAELAPQDVRFLTLYSKNVNARQIHSRRVVDEIVPHDQVLERAIAVAEDMASIPADSYAAVKGQFRNDAIQKMKDIVANNSDPMMSKWVSDSGMDAADSMLSQKPQA</sequence>
<dbReference type="Proteomes" id="UP000528457">
    <property type="component" value="Unassembled WGS sequence"/>
</dbReference>
<evidence type="ECO:0000256" key="1">
    <source>
        <dbReference type="ARBA" id="ARBA00005254"/>
    </source>
</evidence>
<dbReference type="PANTHER" id="PTHR11941:SF54">
    <property type="entry name" value="ENOYL-COA HYDRATASE, MITOCHONDRIAL"/>
    <property type="match status" value="1"/>
</dbReference>
<proteinExistence type="inferred from homology"/>
<dbReference type="InParanoid" id="A0A7X0MW25"/>
<dbReference type="EC" id="4.2.1.17" evidence="3"/>
<protein>
    <submittedName>
        <fullName evidence="3">Enoyl-CoA hydratase</fullName>
        <ecNumber evidence="3">4.2.1.17</ecNumber>
    </submittedName>
</protein>
<reference evidence="3 4" key="1">
    <citation type="submission" date="2020-08" db="EMBL/GenBank/DDBJ databases">
        <title>Genomic Encyclopedia of Type Strains, Phase IV (KMG-IV): sequencing the most valuable type-strain genomes for metagenomic binning, comparative biology and taxonomic classification.</title>
        <authorList>
            <person name="Goeker M."/>
        </authorList>
    </citation>
    <scope>NUCLEOTIDE SEQUENCE [LARGE SCALE GENOMIC DNA]</scope>
    <source>
        <strain evidence="3 4">DSM 22368</strain>
    </source>
</reference>
<dbReference type="GO" id="GO:0006635">
    <property type="term" value="P:fatty acid beta-oxidation"/>
    <property type="evidence" value="ECO:0007669"/>
    <property type="project" value="TreeGrafter"/>
</dbReference>
<name>A0A7X0MW25_9GAMM</name>
<dbReference type="RefSeq" id="WP_166844613.1">
    <property type="nucleotide sequence ID" value="NZ_JAAONY010000002.1"/>
</dbReference>
<dbReference type="AlphaFoldDB" id="A0A7X0MW25"/>
<keyword evidence="4" id="KW-1185">Reference proteome</keyword>
<dbReference type="EMBL" id="JACHHT010000002">
    <property type="protein sequence ID" value="MBB6521745.1"/>
    <property type="molecule type" value="Genomic_DNA"/>
</dbReference>
<keyword evidence="3" id="KW-0456">Lyase</keyword>
<dbReference type="GO" id="GO:0004300">
    <property type="term" value="F:enoyl-CoA hydratase activity"/>
    <property type="evidence" value="ECO:0007669"/>
    <property type="project" value="UniProtKB-EC"/>
</dbReference>